<accession>A0A398BI46</accession>
<proteinExistence type="predicted"/>
<name>A0A398BI46_9BACI</name>
<evidence type="ECO:0000313" key="1">
    <source>
        <dbReference type="EMBL" id="RID89304.1"/>
    </source>
</evidence>
<keyword evidence="2" id="KW-1185">Reference proteome</keyword>
<dbReference type="InterPro" id="IPR025177">
    <property type="entry name" value="MciZ"/>
</dbReference>
<organism evidence="1 2">
    <name type="scientific">Peribacillus asahii</name>
    <dbReference type="NCBI Taxonomy" id="228899"/>
    <lineage>
        <taxon>Bacteria</taxon>
        <taxon>Bacillati</taxon>
        <taxon>Bacillota</taxon>
        <taxon>Bacilli</taxon>
        <taxon>Bacillales</taxon>
        <taxon>Bacillaceae</taxon>
        <taxon>Peribacillus</taxon>
    </lineage>
</organism>
<comment type="caution">
    <text evidence="1">The sequence shown here is derived from an EMBL/GenBank/DDBJ whole genome shotgun (WGS) entry which is preliminary data.</text>
</comment>
<dbReference type="RefSeq" id="WP_119115413.1">
    <property type="nucleotide sequence ID" value="NZ_CP085714.1"/>
</dbReference>
<sequence length="52" mass="6285">MKIYVLEKSIVFSGKAWEIKQKLQESLHHYRYVNEWITDVHQQTVAPQRKTV</sequence>
<dbReference type="EMBL" id="QWVS01000002">
    <property type="protein sequence ID" value="RID89304.1"/>
    <property type="molecule type" value="Genomic_DNA"/>
</dbReference>
<dbReference type="AlphaFoldDB" id="A0A398BI46"/>
<dbReference type="Proteomes" id="UP000266016">
    <property type="component" value="Unassembled WGS sequence"/>
</dbReference>
<dbReference type="Pfam" id="PF13072">
    <property type="entry name" value="MciZ"/>
    <property type="match status" value="1"/>
</dbReference>
<gene>
    <name evidence="1" type="primary">mciZ</name>
    <name evidence="1" type="ORF">D1953_01700</name>
</gene>
<evidence type="ECO:0000313" key="2">
    <source>
        <dbReference type="Proteomes" id="UP000266016"/>
    </source>
</evidence>
<reference evidence="1 2" key="1">
    <citation type="submission" date="2018-08" db="EMBL/GenBank/DDBJ databases">
        <title>Bacillus jemisoniae sp. nov., Bacillus chryseoplanitiae sp. nov., Bacillus resnikiae sp. nov., and Bacillus frankliniae sp. nov., isolated from Viking spacecraft and associated surfaces.</title>
        <authorList>
            <person name="Seuylemezian A."/>
            <person name="Vaishampayan P."/>
        </authorList>
    </citation>
    <scope>NUCLEOTIDE SEQUENCE [LARGE SCALE GENOMIC DNA]</scope>
    <source>
        <strain evidence="1 2">MA001</strain>
    </source>
</reference>
<protein>
    <submittedName>
        <fullName evidence="1">Z-ring formation inhibitor MciZ</fullName>
    </submittedName>
</protein>